<organism evidence="2 3">
    <name type="scientific">candidate division WOR-3 bacterium JGI_Cruoil_03_44_89</name>
    <dbReference type="NCBI Taxonomy" id="1973748"/>
    <lineage>
        <taxon>Bacteria</taxon>
        <taxon>Bacteria division WOR-3</taxon>
    </lineage>
</organism>
<name>A0A235BQ97_UNCW3</name>
<dbReference type="Pfam" id="PF19502">
    <property type="entry name" value="DUF6036"/>
    <property type="match status" value="1"/>
</dbReference>
<dbReference type="InterPro" id="IPR043519">
    <property type="entry name" value="NT_sf"/>
</dbReference>
<dbReference type="Gene3D" id="3.30.460.40">
    <property type="match status" value="1"/>
</dbReference>
<dbReference type="Proteomes" id="UP000215215">
    <property type="component" value="Unassembled WGS sequence"/>
</dbReference>
<sequence length="191" mass="21987">MFEELLVKIGSSLDKASIPYMIIGGQAVLLYGEPRLTRDIDVTLGVNIDKLPELLNVVDDMGAIPVPEDLETFVRETYVLPVRDETSDIRIDFIFSYTPYERQAIKRANKVKLKEVFLNFASVEDVIIHKIFAGRPRDIEDVKSMILKNPKFDALYIRRWLKEFDVAIEGKDFLNCFEEILEELRSQGEDA</sequence>
<reference evidence="2 3" key="1">
    <citation type="submission" date="2017-07" db="EMBL/GenBank/DDBJ databases">
        <title>Recovery of genomes from metagenomes via a dereplication, aggregation, and scoring strategy.</title>
        <authorList>
            <person name="Sieber C.M."/>
            <person name="Probst A.J."/>
            <person name="Sharrar A."/>
            <person name="Thomas B.C."/>
            <person name="Hess M."/>
            <person name="Tringe S.G."/>
            <person name="Banfield J.F."/>
        </authorList>
    </citation>
    <scope>NUCLEOTIDE SEQUENCE [LARGE SCALE GENOMIC DNA]</scope>
    <source>
        <strain evidence="2">JGI_Cruoil_03_44_89</strain>
    </source>
</reference>
<protein>
    <recommendedName>
        <fullName evidence="1">DUF6036 domain-containing protein</fullName>
    </recommendedName>
</protein>
<dbReference type="AlphaFoldDB" id="A0A235BQ97"/>
<evidence type="ECO:0000313" key="3">
    <source>
        <dbReference type="Proteomes" id="UP000215215"/>
    </source>
</evidence>
<dbReference type="EMBL" id="NOZQ01000187">
    <property type="protein sequence ID" value="OYD14366.1"/>
    <property type="molecule type" value="Genomic_DNA"/>
</dbReference>
<accession>A0A235BQ97</accession>
<dbReference type="InterPro" id="IPR045792">
    <property type="entry name" value="DUF6036"/>
</dbReference>
<dbReference type="SUPFAM" id="SSF81301">
    <property type="entry name" value="Nucleotidyltransferase"/>
    <property type="match status" value="1"/>
</dbReference>
<proteinExistence type="predicted"/>
<feature type="domain" description="DUF6036" evidence="1">
    <location>
        <begin position="9"/>
        <end position="149"/>
    </location>
</feature>
<evidence type="ECO:0000259" key="1">
    <source>
        <dbReference type="Pfam" id="PF19502"/>
    </source>
</evidence>
<comment type="caution">
    <text evidence="2">The sequence shown here is derived from an EMBL/GenBank/DDBJ whole genome shotgun (WGS) entry which is preliminary data.</text>
</comment>
<evidence type="ECO:0000313" key="2">
    <source>
        <dbReference type="EMBL" id="OYD14366.1"/>
    </source>
</evidence>
<gene>
    <name evidence="2" type="ORF">CH333_08270</name>
</gene>